<dbReference type="InterPro" id="IPR050600">
    <property type="entry name" value="SETD3_SETD6_MTase"/>
</dbReference>
<accession>L8HLI7</accession>
<sequence length="408" mass="46545">MVLASERILEVPFSLLLDAGAALRAEDVGSVFAAVKPALDAVDNRLPLALFMLHELRKPDSFWRPYFDALPSRVNLPMFWADEDMQLLAGSPLHAAVLAQKKQARDWHTEHIVPIVRRYPRPFGVSDDDSSLEPSYSLARFEWVLSMIASRAFWHFDLKDTWEPHMVPMADLINHSLTNDNVSKYTFDDKTQTFIVHVQQPYAEGEQVFITYCTDSNFELLKTYAMMVEDNYNKYTEIRLDETTIARICPDEVERLTKTRALTQRGLAKQTYPVKSEEFPLDLVQALRLYHLPLTDSHTESTCFETDPVSVQNELMVYDTIAGCVKELLSQYPITAQEDAAMLAHDPRLSATARLAVAYRREDKLFLTEVGSVFAEMRKELDASADAPPLIMELFFDCIASVREQHLA</sequence>
<dbReference type="InterPro" id="IPR036464">
    <property type="entry name" value="Rubisco_LSMT_subst-bd_sf"/>
</dbReference>
<proteinExistence type="predicted"/>
<evidence type="ECO:0000256" key="2">
    <source>
        <dbReference type="ARBA" id="ARBA00022679"/>
    </source>
</evidence>
<gene>
    <name evidence="5" type="ORF">ACA1_290450</name>
</gene>
<keyword evidence="6" id="KW-1185">Reference proteome</keyword>
<dbReference type="GO" id="GO:0016279">
    <property type="term" value="F:protein-lysine N-methyltransferase activity"/>
    <property type="evidence" value="ECO:0007669"/>
    <property type="project" value="TreeGrafter"/>
</dbReference>
<dbReference type="EMBL" id="KB007805">
    <property type="protein sequence ID" value="ELR25271.1"/>
    <property type="molecule type" value="Genomic_DNA"/>
</dbReference>
<dbReference type="GO" id="GO:0032259">
    <property type="term" value="P:methylation"/>
    <property type="evidence" value="ECO:0007669"/>
    <property type="project" value="UniProtKB-KW"/>
</dbReference>
<organism evidence="5 6">
    <name type="scientific">Acanthamoeba castellanii (strain ATCC 30010 / Neff)</name>
    <dbReference type="NCBI Taxonomy" id="1257118"/>
    <lineage>
        <taxon>Eukaryota</taxon>
        <taxon>Amoebozoa</taxon>
        <taxon>Discosea</taxon>
        <taxon>Longamoebia</taxon>
        <taxon>Centramoebida</taxon>
        <taxon>Acanthamoebidae</taxon>
        <taxon>Acanthamoeba</taxon>
    </lineage>
</organism>
<dbReference type="GeneID" id="14926317"/>
<keyword evidence="2" id="KW-0808">Transferase</keyword>
<name>L8HLI7_ACACF</name>
<evidence type="ECO:0000256" key="3">
    <source>
        <dbReference type="ARBA" id="ARBA00022691"/>
    </source>
</evidence>
<reference evidence="5 6" key="1">
    <citation type="journal article" date="2013" name="Genome Biol.">
        <title>Genome of Acanthamoeba castellanii highlights extensive lateral gene transfer and early evolution of tyrosine kinase signaling.</title>
        <authorList>
            <person name="Clarke M."/>
            <person name="Lohan A.J."/>
            <person name="Liu B."/>
            <person name="Lagkouvardos I."/>
            <person name="Roy S."/>
            <person name="Zafar N."/>
            <person name="Bertelli C."/>
            <person name="Schilde C."/>
            <person name="Kianianmomeni A."/>
            <person name="Burglin T.R."/>
            <person name="Frech C."/>
            <person name="Turcotte B."/>
            <person name="Kopec K.O."/>
            <person name="Synnott J.M."/>
            <person name="Choo C."/>
            <person name="Paponov I."/>
            <person name="Finkler A."/>
            <person name="Soon Heng Tan C."/>
            <person name="Hutchins A.P."/>
            <person name="Weinmeier T."/>
            <person name="Rattei T."/>
            <person name="Chu J.S."/>
            <person name="Gimenez G."/>
            <person name="Irimia M."/>
            <person name="Rigden D.J."/>
            <person name="Fitzpatrick D.A."/>
            <person name="Lorenzo-Morales J."/>
            <person name="Bateman A."/>
            <person name="Chiu C.H."/>
            <person name="Tang P."/>
            <person name="Hegemann P."/>
            <person name="Fromm H."/>
            <person name="Raoult D."/>
            <person name="Greub G."/>
            <person name="Miranda-Saavedra D."/>
            <person name="Chen N."/>
            <person name="Nash P."/>
            <person name="Ginger M.L."/>
            <person name="Horn M."/>
            <person name="Schaap P."/>
            <person name="Caler L."/>
            <person name="Loftus B."/>
        </authorList>
    </citation>
    <scope>NUCLEOTIDE SEQUENCE [LARGE SCALE GENOMIC DNA]</scope>
    <source>
        <strain evidence="5 6">Neff</strain>
    </source>
</reference>
<dbReference type="SUPFAM" id="SSF81822">
    <property type="entry name" value="RuBisCo LSMT C-terminal, substrate-binding domain"/>
    <property type="match status" value="1"/>
</dbReference>
<dbReference type="InterPro" id="IPR046341">
    <property type="entry name" value="SET_dom_sf"/>
</dbReference>
<keyword evidence="3" id="KW-0949">S-adenosyl-L-methionine</keyword>
<dbReference type="PANTHER" id="PTHR13271">
    <property type="entry name" value="UNCHARACTERIZED PUTATIVE METHYLTRANSFERASE"/>
    <property type="match status" value="1"/>
</dbReference>
<dbReference type="PANTHER" id="PTHR13271:SF151">
    <property type="entry name" value="SET DOMAIN-CONTAINING PROTEIN 4"/>
    <property type="match status" value="1"/>
</dbReference>
<dbReference type="VEuPathDB" id="AmoebaDB:ACA1_290450"/>
<dbReference type="SUPFAM" id="SSF82199">
    <property type="entry name" value="SET domain"/>
    <property type="match status" value="1"/>
</dbReference>
<feature type="domain" description="Rubisco LSMT substrate-binding" evidence="4">
    <location>
        <begin position="258"/>
        <end position="364"/>
    </location>
</feature>
<keyword evidence="1" id="KW-0489">Methyltransferase</keyword>
<dbReference type="RefSeq" id="XP_004368026.1">
    <property type="nucleotide sequence ID" value="XM_004367969.1"/>
</dbReference>
<evidence type="ECO:0000259" key="4">
    <source>
        <dbReference type="Pfam" id="PF09273"/>
    </source>
</evidence>
<dbReference type="Gene3D" id="3.90.1420.10">
    <property type="entry name" value="Rubisco LSMT, substrate-binding domain"/>
    <property type="match status" value="1"/>
</dbReference>
<dbReference type="OrthoDB" id="341421at2759"/>
<evidence type="ECO:0000313" key="5">
    <source>
        <dbReference type="EMBL" id="ELR25271.1"/>
    </source>
</evidence>
<evidence type="ECO:0000313" key="6">
    <source>
        <dbReference type="Proteomes" id="UP000011083"/>
    </source>
</evidence>
<dbReference type="Gene3D" id="3.90.1410.10">
    <property type="entry name" value="set domain protein methyltransferase, domain 1"/>
    <property type="match status" value="1"/>
</dbReference>
<dbReference type="Pfam" id="PF09273">
    <property type="entry name" value="Rubis-subs-bind"/>
    <property type="match status" value="1"/>
</dbReference>
<dbReference type="CDD" id="cd10527">
    <property type="entry name" value="SET_LSMT"/>
    <property type="match status" value="1"/>
</dbReference>
<dbReference type="KEGG" id="acan:ACA1_290450"/>
<dbReference type="Proteomes" id="UP000011083">
    <property type="component" value="Unassembled WGS sequence"/>
</dbReference>
<dbReference type="InterPro" id="IPR015353">
    <property type="entry name" value="Rubisco_LSMT_subst-bd"/>
</dbReference>
<evidence type="ECO:0000256" key="1">
    <source>
        <dbReference type="ARBA" id="ARBA00022603"/>
    </source>
</evidence>
<protein>
    <submittedName>
        <fullName evidence="5">Rubisco lsmt substrate-binding protein</fullName>
    </submittedName>
</protein>
<dbReference type="AlphaFoldDB" id="L8HLI7"/>